<evidence type="ECO:0000259" key="5">
    <source>
        <dbReference type="SMART" id="SM00903"/>
    </source>
</evidence>
<dbReference type="SMART" id="SM00903">
    <property type="entry name" value="Flavin_Reduct"/>
    <property type="match status" value="1"/>
</dbReference>
<comment type="cofactor">
    <cofactor evidence="1">
        <name>FMN</name>
        <dbReference type="ChEBI" id="CHEBI:58210"/>
    </cofactor>
</comment>
<dbReference type="PANTHER" id="PTHR33798:SF5">
    <property type="entry name" value="FLAVIN REDUCTASE LIKE DOMAIN-CONTAINING PROTEIN"/>
    <property type="match status" value="1"/>
</dbReference>
<evidence type="ECO:0000256" key="3">
    <source>
        <dbReference type="ARBA" id="ARBA00022643"/>
    </source>
</evidence>
<comment type="similarity">
    <text evidence="4">Belongs to the flavoredoxin family.</text>
</comment>
<dbReference type="InterPro" id="IPR012349">
    <property type="entry name" value="Split_barrel_FMN-bd"/>
</dbReference>
<dbReference type="eggNOG" id="arCOG02017">
    <property type="taxonomic scope" value="Archaea"/>
</dbReference>
<keyword evidence="3" id="KW-0288">FMN</keyword>
<evidence type="ECO:0000256" key="1">
    <source>
        <dbReference type="ARBA" id="ARBA00001917"/>
    </source>
</evidence>
<reference evidence="6 7" key="1">
    <citation type="journal article" date="2013" name="Genome Announc.">
        <title>Draft Genome Sequence of 'Candidatus Halobonum tyrrellensis' Strain G22, Isolated from the Hypersaline Waters of Lake Tyrrell, Australia.</title>
        <authorList>
            <person name="Ugalde J.A."/>
            <person name="Narasingarao P."/>
            <person name="Kuo S."/>
            <person name="Podell S."/>
            <person name="Allen E.E."/>
        </authorList>
    </citation>
    <scope>NUCLEOTIDE SEQUENCE [LARGE SCALE GENOMIC DNA]</scope>
    <source>
        <strain evidence="6 7">G22</strain>
    </source>
</reference>
<name>V4GNH6_9EURY</name>
<dbReference type="SUPFAM" id="SSF50475">
    <property type="entry name" value="FMN-binding split barrel"/>
    <property type="match status" value="1"/>
</dbReference>
<evidence type="ECO:0000313" key="6">
    <source>
        <dbReference type="EMBL" id="ESP86941.1"/>
    </source>
</evidence>
<organism evidence="6 7">
    <name type="scientific">Candidatus Halobonum tyrrellensis G22</name>
    <dbReference type="NCBI Taxonomy" id="1324957"/>
    <lineage>
        <taxon>Archaea</taxon>
        <taxon>Methanobacteriati</taxon>
        <taxon>Methanobacteriota</taxon>
        <taxon>Stenosarchaea group</taxon>
        <taxon>Halobacteria</taxon>
        <taxon>Halobacteriales</taxon>
        <taxon>Haloferacaceae</taxon>
        <taxon>Candidatus Halobonum</taxon>
    </lineage>
</organism>
<sequence>MELDPESVDSLYRTLAGAVVPRPIAWVSTASAAGEPNLAPYSFFSVAAVDPPTLSFSPSKVGGRKDTARNVAATDEFVVNVVTADLAEAMNATSATLPAGESEFDRAGVTPRASTAVDAPRVAESPVSFECRREETVDLGGSDLVLGRVVHVGVDDAVTTDGEMDVGKLDAVGRLSGSQYCYTRDRFGMERPD</sequence>
<accession>V4GNH6</accession>
<proteinExistence type="inferred from homology"/>
<gene>
    <name evidence="6" type="ORF">K933_16812</name>
</gene>
<protein>
    <recommendedName>
        <fullName evidence="5">Flavin reductase like domain-containing protein</fullName>
    </recommendedName>
</protein>
<dbReference type="GO" id="GO:0010181">
    <property type="term" value="F:FMN binding"/>
    <property type="evidence" value="ECO:0007669"/>
    <property type="project" value="InterPro"/>
</dbReference>
<evidence type="ECO:0000256" key="2">
    <source>
        <dbReference type="ARBA" id="ARBA00022630"/>
    </source>
</evidence>
<dbReference type="RefSeq" id="WP_023395929.1">
    <property type="nucleotide sequence ID" value="NZ_ASGZ01000068.1"/>
</dbReference>
<evidence type="ECO:0000256" key="4">
    <source>
        <dbReference type="ARBA" id="ARBA00038054"/>
    </source>
</evidence>
<keyword evidence="2" id="KW-0285">Flavoprotein</keyword>
<dbReference type="Gene3D" id="2.30.110.10">
    <property type="entry name" value="Electron Transport, Fmn-binding Protein, Chain A"/>
    <property type="match status" value="1"/>
</dbReference>
<dbReference type="OrthoDB" id="8522at2157"/>
<dbReference type="PATRIC" id="fig|1324957.4.peg.3415"/>
<feature type="domain" description="Flavin reductase like" evidence="5">
    <location>
        <begin position="17"/>
        <end position="167"/>
    </location>
</feature>
<keyword evidence="7" id="KW-1185">Reference proteome</keyword>
<dbReference type="PANTHER" id="PTHR33798">
    <property type="entry name" value="FLAVOPROTEIN OXYGENASE"/>
    <property type="match status" value="1"/>
</dbReference>
<dbReference type="InterPro" id="IPR002563">
    <property type="entry name" value="Flavin_Rdtase-like_dom"/>
</dbReference>
<dbReference type="Proteomes" id="UP000017840">
    <property type="component" value="Unassembled WGS sequence"/>
</dbReference>
<dbReference type="STRING" id="1324957.K933_16812"/>
<evidence type="ECO:0000313" key="7">
    <source>
        <dbReference type="Proteomes" id="UP000017840"/>
    </source>
</evidence>
<dbReference type="Pfam" id="PF01613">
    <property type="entry name" value="Flavin_Reduct"/>
    <property type="match status" value="1"/>
</dbReference>
<comment type="caution">
    <text evidence="6">The sequence shown here is derived from an EMBL/GenBank/DDBJ whole genome shotgun (WGS) entry which is preliminary data.</text>
</comment>
<dbReference type="AlphaFoldDB" id="V4GNH6"/>
<dbReference type="EMBL" id="ASGZ01000068">
    <property type="protein sequence ID" value="ESP86941.1"/>
    <property type="molecule type" value="Genomic_DNA"/>
</dbReference>